<keyword evidence="2" id="KW-1185">Reference proteome</keyword>
<dbReference type="EMBL" id="JAMYRI010000003">
    <property type="protein sequence ID" value="MER9283468.1"/>
    <property type="molecule type" value="Genomic_DNA"/>
</dbReference>
<accession>A0ACC6SUV6</accession>
<dbReference type="Proteomes" id="UP001480082">
    <property type="component" value="Unassembled WGS sequence"/>
</dbReference>
<protein>
    <submittedName>
        <fullName evidence="1">Protoporphyrinogen oxidase HemJ</fullName>
    </submittedName>
</protein>
<reference evidence="1 2" key="1">
    <citation type="journal article" date="2024" name="Proc. Natl. Acad. Sci. U.S.A.">
        <title>The evolutionary genomics of adaptation to stress in wild rhizobium bacteria.</title>
        <authorList>
            <person name="Kehlet-Delgado H."/>
            <person name="Montoya A.P."/>
            <person name="Jensen K.T."/>
            <person name="Wendlandt C.E."/>
            <person name="Dexheimer C."/>
            <person name="Roberts M."/>
            <person name="Torres Martinez L."/>
            <person name="Friesen M.L."/>
            <person name="Griffitts J.S."/>
            <person name="Porter S.S."/>
        </authorList>
    </citation>
    <scope>NUCLEOTIDE SEQUENCE [LARGE SCALE GENOMIC DNA]</scope>
    <source>
        <strain evidence="1 2">M0468</strain>
    </source>
</reference>
<proteinExistence type="predicted"/>
<gene>
    <name evidence="1" type="primary">hemJ</name>
    <name evidence="1" type="ORF">NKI81_05780</name>
</gene>
<organism evidence="1 2">
    <name type="scientific">Mesorhizobium australicum</name>
    <dbReference type="NCBI Taxonomy" id="536018"/>
    <lineage>
        <taxon>Bacteria</taxon>
        <taxon>Pseudomonadati</taxon>
        <taxon>Pseudomonadota</taxon>
        <taxon>Alphaproteobacteria</taxon>
        <taxon>Hyphomicrobiales</taxon>
        <taxon>Phyllobacteriaceae</taxon>
        <taxon>Mesorhizobium</taxon>
    </lineage>
</organism>
<evidence type="ECO:0000313" key="1">
    <source>
        <dbReference type="EMBL" id="MER9283468.1"/>
    </source>
</evidence>
<comment type="caution">
    <text evidence="1">The sequence shown here is derived from an EMBL/GenBank/DDBJ whole genome shotgun (WGS) entry which is preliminary data.</text>
</comment>
<name>A0ACC6SUV6_9HYPH</name>
<sequence length="178" mass="20148">MADRDNTNSAGQAMKRMVVGIAVLIVLTALLFFFAPESFYPWAKAIHILAVISWMAGMLYLPRLFVYHVDAPKGSVQSETFKVMERRLLRGIINPAMILTWVFGLWLAWKIFAFQGGWLHAKIGLVLILSGVHGYLAAAVRKFAEDRNEKPARHWRIVNEIPTLLMIAIVIMVVVKPF</sequence>
<evidence type="ECO:0000313" key="2">
    <source>
        <dbReference type="Proteomes" id="UP001480082"/>
    </source>
</evidence>